<dbReference type="SFLD" id="SFLDS00003">
    <property type="entry name" value="Haloacid_Dehalogenase"/>
    <property type="match status" value="1"/>
</dbReference>
<dbReference type="Gene3D" id="3.40.50.12350">
    <property type="match status" value="1"/>
</dbReference>
<feature type="active site" description="Nucleophile" evidence="8">
    <location>
        <position position="80"/>
    </location>
</feature>
<sequence length="372" mass="42265">MQIYPYSAIDRRESDASASSGAIHAYNGVASQPLILASPRRSESVKDKITMDGNSAVPNQDIEGTAMQSMGQITNVYIWDMDETLILLKSLLNGTYAESFNGLKDVPKGVEIGKMWETRILQLCDELFFYEQIENYNMPFLDALSRYDDGRDLSDYDFNKDGFSPPYDDANKRKLAYRHRVIANKYKQGLPDVLDHEMMKIWDELYDLTDEYTDKWLSSARDFLEQCSGRKEDPANSLASDGGMVNHLDNKPEHINVLVTSGSLIPSLIKCLLFRLDNLITHGNVYSSWEAGKGKLQCFQWINDRFNGPNVRFCVIGDGWEECEAAQTMQWPFVKIDPRPNGSHRFPGLTLRTLGYYFAVVYESSAAENDES</sequence>
<dbReference type="EC" id="3.1.3.48" evidence="2"/>
<comment type="catalytic activity">
    <reaction evidence="7">
        <text>O-phospho-L-tyrosyl-[protein] + H2O = L-tyrosyl-[protein] + phosphate</text>
        <dbReference type="Rhea" id="RHEA:10684"/>
        <dbReference type="Rhea" id="RHEA-COMP:10136"/>
        <dbReference type="Rhea" id="RHEA-COMP:20101"/>
        <dbReference type="ChEBI" id="CHEBI:15377"/>
        <dbReference type="ChEBI" id="CHEBI:43474"/>
        <dbReference type="ChEBI" id="CHEBI:46858"/>
        <dbReference type="ChEBI" id="CHEBI:61978"/>
        <dbReference type="EC" id="3.1.3.48"/>
    </reaction>
</comment>
<keyword evidence="11" id="KW-1185">Reference proteome</keyword>
<dbReference type="Proteomes" id="UP000027138">
    <property type="component" value="Unassembled WGS sequence"/>
</dbReference>
<evidence type="ECO:0000256" key="1">
    <source>
        <dbReference type="ARBA" id="ARBA00010501"/>
    </source>
</evidence>
<keyword evidence="5 9" id="KW-0460">Magnesium</keyword>
<evidence type="ECO:0000256" key="6">
    <source>
        <dbReference type="ARBA" id="ARBA00022912"/>
    </source>
</evidence>
<evidence type="ECO:0000256" key="8">
    <source>
        <dbReference type="PIRSR" id="PIRSR628472-1"/>
    </source>
</evidence>
<dbReference type="KEGG" id="jcu:105637121"/>
<dbReference type="GO" id="GO:0005634">
    <property type="term" value="C:nucleus"/>
    <property type="evidence" value="ECO:0007669"/>
    <property type="project" value="TreeGrafter"/>
</dbReference>
<dbReference type="OrthoDB" id="167668at2759"/>
<dbReference type="InterPro" id="IPR006545">
    <property type="entry name" value="EYA_dom"/>
</dbReference>
<dbReference type="AlphaFoldDB" id="A0A067KQT1"/>
<feature type="active site" description="Proton donor" evidence="8">
    <location>
        <position position="82"/>
    </location>
</feature>
<dbReference type="FunFam" id="3.40.50.12350:FF:000003">
    <property type="entry name" value="Eyes absent homolog"/>
    <property type="match status" value="1"/>
</dbReference>
<dbReference type="SUPFAM" id="SSF56784">
    <property type="entry name" value="HAD-like"/>
    <property type="match status" value="1"/>
</dbReference>
<dbReference type="GO" id="GO:0045739">
    <property type="term" value="P:positive regulation of DNA repair"/>
    <property type="evidence" value="ECO:0007669"/>
    <property type="project" value="TreeGrafter"/>
</dbReference>
<evidence type="ECO:0000256" key="3">
    <source>
        <dbReference type="ARBA" id="ARBA00022723"/>
    </source>
</evidence>
<gene>
    <name evidence="10" type="ORF">JCGZ_11984</name>
</gene>
<dbReference type="GO" id="GO:0004725">
    <property type="term" value="F:protein tyrosine phosphatase activity"/>
    <property type="evidence" value="ECO:0007669"/>
    <property type="project" value="UniProtKB-EC"/>
</dbReference>
<dbReference type="NCBIfam" id="TIGR01658">
    <property type="entry name" value="EYA-cons_domain"/>
    <property type="match status" value="1"/>
</dbReference>
<evidence type="ECO:0000313" key="11">
    <source>
        <dbReference type="Proteomes" id="UP000027138"/>
    </source>
</evidence>
<name>A0A067KQT1_JATCU</name>
<keyword evidence="6" id="KW-0904">Protein phosphatase</keyword>
<feature type="binding site" evidence="9">
    <location>
        <position position="318"/>
    </location>
    <ligand>
        <name>Mg(2+)</name>
        <dbReference type="ChEBI" id="CHEBI:18420"/>
    </ligand>
</feature>
<dbReference type="InterPro" id="IPR038102">
    <property type="entry name" value="EYA_dom_sf"/>
</dbReference>
<dbReference type="GO" id="GO:0030154">
    <property type="term" value="P:cell differentiation"/>
    <property type="evidence" value="ECO:0007669"/>
    <property type="project" value="TreeGrafter"/>
</dbReference>
<proteinExistence type="inferred from homology"/>
<dbReference type="InterPro" id="IPR036412">
    <property type="entry name" value="HAD-like_sf"/>
</dbReference>
<evidence type="ECO:0000256" key="4">
    <source>
        <dbReference type="ARBA" id="ARBA00022801"/>
    </source>
</evidence>
<reference evidence="10 11" key="1">
    <citation type="journal article" date="2014" name="PLoS ONE">
        <title>Global Analysis of Gene Expression Profiles in Physic Nut (Jatropha curcas L.) Seedlings Exposed to Salt Stress.</title>
        <authorList>
            <person name="Zhang L."/>
            <person name="Zhang C."/>
            <person name="Wu P."/>
            <person name="Chen Y."/>
            <person name="Li M."/>
            <person name="Jiang H."/>
            <person name="Wu G."/>
        </authorList>
    </citation>
    <scope>NUCLEOTIDE SEQUENCE [LARGE SCALE GENOMIC DNA]</scope>
    <source>
        <strain evidence="11">cv. GZQX0401</strain>
        <tissue evidence="10">Young leaves</tissue>
    </source>
</reference>
<evidence type="ECO:0000256" key="9">
    <source>
        <dbReference type="PIRSR" id="PIRSR628472-2"/>
    </source>
</evidence>
<dbReference type="STRING" id="180498.A0A067KQT1"/>
<protein>
    <recommendedName>
        <fullName evidence="2">protein-tyrosine-phosphatase</fullName>
        <ecNumber evidence="2">3.1.3.48</ecNumber>
    </recommendedName>
</protein>
<dbReference type="PANTHER" id="PTHR10190:SF16">
    <property type="entry name" value="DEVELOPMENTAL PROTEIN EYES ABSENT"/>
    <property type="match status" value="1"/>
</dbReference>
<dbReference type="SFLD" id="SFLDG01129">
    <property type="entry name" value="C1.5:_HAD__Beta-PGM__Phosphata"/>
    <property type="match status" value="1"/>
</dbReference>
<dbReference type="GO" id="GO:0046872">
    <property type="term" value="F:metal ion binding"/>
    <property type="evidence" value="ECO:0007669"/>
    <property type="project" value="UniProtKB-KW"/>
</dbReference>
<accession>A0A067KQT1</accession>
<feature type="binding site" evidence="9">
    <location>
        <position position="80"/>
    </location>
    <ligand>
        <name>Mg(2+)</name>
        <dbReference type="ChEBI" id="CHEBI:18420"/>
    </ligand>
</feature>
<evidence type="ECO:0000256" key="2">
    <source>
        <dbReference type="ARBA" id="ARBA00013064"/>
    </source>
</evidence>
<dbReference type="InterPro" id="IPR028472">
    <property type="entry name" value="EYA"/>
</dbReference>
<dbReference type="PANTHER" id="PTHR10190">
    <property type="entry name" value="EYES ABSENT"/>
    <property type="match status" value="1"/>
</dbReference>
<feature type="binding site" evidence="9">
    <location>
        <position position="82"/>
    </location>
    <ligand>
        <name>Mg(2+)</name>
        <dbReference type="ChEBI" id="CHEBI:18420"/>
    </ligand>
</feature>
<comment type="similarity">
    <text evidence="1">Belongs to the HAD-like hydrolase superfamily. EYA family.</text>
</comment>
<dbReference type="EMBL" id="KK914516">
    <property type="protein sequence ID" value="KDP34640.1"/>
    <property type="molecule type" value="Genomic_DNA"/>
</dbReference>
<evidence type="ECO:0000256" key="5">
    <source>
        <dbReference type="ARBA" id="ARBA00022842"/>
    </source>
</evidence>
<comment type="cofactor">
    <cofactor evidence="9">
        <name>Mg(2+)</name>
        <dbReference type="ChEBI" id="CHEBI:18420"/>
    </cofactor>
    <text evidence="9">Binds 1 Mg(2+) ion per subunit.</text>
</comment>
<keyword evidence="4" id="KW-0378">Hydrolase</keyword>
<organism evidence="10 11">
    <name type="scientific">Jatropha curcas</name>
    <name type="common">Barbados nut</name>
    <dbReference type="NCBI Taxonomy" id="180498"/>
    <lineage>
        <taxon>Eukaryota</taxon>
        <taxon>Viridiplantae</taxon>
        <taxon>Streptophyta</taxon>
        <taxon>Embryophyta</taxon>
        <taxon>Tracheophyta</taxon>
        <taxon>Spermatophyta</taxon>
        <taxon>Magnoliopsida</taxon>
        <taxon>eudicotyledons</taxon>
        <taxon>Gunneridae</taxon>
        <taxon>Pentapetalae</taxon>
        <taxon>rosids</taxon>
        <taxon>fabids</taxon>
        <taxon>Malpighiales</taxon>
        <taxon>Euphorbiaceae</taxon>
        <taxon>Crotonoideae</taxon>
        <taxon>Jatropheae</taxon>
        <taxon>Jatropha</taxon>
    </lineage>
</organism>
<evidence type="ECO:0000313" key="10">
    <source>
        <dbReference type="EMBL" id="KDP34640.1"/>
    </source>
</evidence>
<evidence type="ECO:0000256" key="7">
    <source>
        <dbReference type="ARBA" id="ARBA00051722"/>
    </source>
</evidence>
<keyword evidence="3 9" id="KW-0479">Metal-binding</keyword>